<feature type="non-terminal residue" evidence="1">
    <location>
        <position position="60"/>
    </location>
</feature>
<reference evidence="1 3" key="1">
    <citation type="submission" date="2019-03" db="EMBL/GenBank/DDBJ databases">
        <title>Single cell metagenomics reveals metabolic interactions within the superorganism composed of flagellate Streblomastix strix and complex community of Bacteroidetes bacteria on its surface.</title>
        <authorList>
            <person name="Treitli S.C."/>
            <person name="Kolisko M."/>
            <person name="Husnik F."/>
            <person name="Keeling P."/>
            <person name="Hampl V."/>
        </authorList>
    </citation>
    <scope>NUCLEOTIDE SEQUENCE [LARGE SCALE GENOMIC DNA]</scope>
    <source>
        <strain evidence="1">ST1C</strain>
    </source>
</reference>
<dbReference type="OrthoDB" id="10042665at2759"/>
<organism evidence="1 3">
    <name type="scientific">Streblomastix strix</name>
    <dbReference type="NCBI Taxonomy" id="222440"/>
    <lineage>
        <taxon>Eukaryota</taxon>
        <taxon>Metamonada</taxon>
        <taxon>Preaxostyla</taxon>
        <taxon>Oxymonadida</taxon>
        <taxon>Streblomastigidae</taxon>
        <taxon>Streblomastix</taxon>
    </lineage>
</organism>
<sequence length="60" mass="6848">MDEKQQLVVPVEVRLRQGFSGSTDQIEKNVRETIAQQCPIIRLGPVDFSKNSFLCQNVEQ</sequence>
<gene>
    <name evidence="2" type="ORF">EZS28_045193</name>
    <name evidence="1" type="ORF">EZS28_048670</name>
</gene>
<accession>A0A5J4TDG7</accession>
<evidence type="ECO:0000313" key="1">
    <source>
        <dbReference type="EMBL" id="KAA6355803.1"/>
    </source>
</evidence>
<evidence type="ECO:0000313" key="2">
    <source>
        <dbReference type="EMBL" id="KAA6359280.1"/>
    </source>
</evidence>
<name>A0A5J4TDG7_9EUKA</name>
<protein>
    <submittedName>
        <fullName evidence="1">Uncharacterized protein</fullName>
    </submittedName>
</protein>
<evidence type="ECO:0000313" key="3">
    <source>
        <dbReference type="Proteomes" id="UP000324800"/>
    </source>
</evidence>
<comment type="caution">
    <text evidence="1">The sequence shown here is derived from an EMBL/GenBank/DDBJ whole genome shotgun (WGS) entry which is preliminary data.</text>
</comment>
<dbReference type="AlphaFoldDB" id="A0A5J4TDG7"/>
<dbReference type="EMBL" id="SNRW01028635">
    <property type="protein sequence ID" value="KAA6359280.1"/>
    <property type="molecule type" value="Genomic_DNA"/>
</dbReference>
<dbReference type="EMBL" id="SNRW01034021">
    <property type="protein sequence ID" value="KAA6355803.1"/>
    <property type="molecule type" value="Genomic_DNA"/>
</dbReference>
<proteinExistence type="predicted"/>
<dbReference type="Proteomes" id="UP000324800">
    <property type="component" value="Unassembled WGS sequence"/>
</dbReference>